<dbReference type="AlphaFoldDB" id="A0A512DIK8"/>
<proteinExistence type="predicted"/>
<gene>
    <name evidence="1" type="ORF">SAE02_04610</name>
</gene>
<sequence length="86" mass="9946">MRYLPTIQLTSQISMLMSEGALRLQPGQWVTGDKGIGRYLRTDHRTGTTYVSWVRPGDDWETQSQRFHRACMKGYVGKYASRYEGL</sequence>
<keyword evidence="2" id="KW-1185">Reference proteome</keyword>
<comment type="caution">
    <text evidence="1">The sequence shown here is derived from an EMBL/GenBank/DDBJ whole genome shotgun (WGS) entry which is preliminary data.</text>
</comment>
<dbReference type="OrthoDB" id="7304651at2"/>
<reference evidence="1 2" key="1">
    <citation type="submission" date="2019-07" db="EMBL/GenBank/DDBJ databases">
        <title>Whole genome shotgun sequence of Skermanella aerolata NBRC 106429.</title>
        <authorList>
            <person name="Hosoyama A."/>
            <person name="Uohara A."/>
            <person name="Ohji S."/>
            <person name="Ichikawa N."/>
        </authorList>
    </citation>
    <scope>NUCLEOTIDE SEQUENCE [LARGE SCALE GENOMIC DNA]</scope>
    <source>
        <strain evidence="1 2">NBRC 106429</strain>
    </source>
</reference>
<dbReference type="EMBL" id="BJYZ01000002">
    <property type="protein sequence ID" value="GEO36313.1"/>
    <property type="molecule type" value="Genomic_DNA"/>
</dbReference>
<accession>A0A512DIK8</accession>
<organism evidence="1 2">
    <name type="scientific">Skermanella aerolata</name>
    <dbReference type="NCBI Taxonomy" id="393310"/>
    <lineage>
        <taxon>Bacteria</taxon>
        <taxon>Pseudomonadati</taxon>
        <taxon>Pseudomonadota</taxon>
        <taxon>Alphaproteobacteria</taxon>
        <taxon>Rhodospirillales</taxon>
        <taxon>Azospirillaceae</taxon>
        <taxon>Skermanella</taxon>
    </lineage>
</organism>
<evidence type="ECO:0000313" key="2">
    <source>
        <dbReference type="Proteomes" id="UP000321523"/>
    </source>
</evidence>
<name>A0A512DIK8_9PROT</name>
<evidence type="ECO:0000313" key="1">
    <source>
        <dbReference type="EMBL" id="GEO36313.1"/>
    </source>
</evidence>
<protein>
    <submittedName>
        <fullName evidence="1">Uncharacterized protein</fullName>
    </submittedName>
</protein>
<dbReference type="Proteomes" id="UP000321523">
    <property type="component" value="Unassembled WGS sequence"/>
</dbReference>
<dbReference type="RefSeq" id="WP_044425544.1">
    <property type="nucleotide sequence ID" value="NZ_BJYZ01000002.1"/>
</dbReference>